<dbReference type="RefSeq" id="XP_040773274.1">
    <property type="nucleotide sequence ID" value="XM_040915269.1"/>
</dbReference>
<dbReference type="OrthoDB" id="3437960at2759"/>
<gene>
    <name evidence="2" type="ORF">M406DRAFT_107822</name>
</gene>
<protein>
    <submittedName>
        <fullName evidence="2">Uncharacterized protein</fullName>
    </submittedName>
</protein>
<accession>A0A9P4XWZ5</accession>
<evidence type="ECO:0000313" key="2">
    <source>
        <dbReference type="EMBL" id="KAF3762295.1"/>
    </source>
</evidence>
<dbReference type="GeneID" id="63832398"/>
<evidence type="ECO:0000313" key="3">
    <source>
        <dbReference type="Proteomes" id="UP000803844"/>
    </source>
</evidence>
<dbReference type="EMBL" id="MU032350">
    <property type="protein sequence ID" value="KAF3762295.1"/>
    <property type="molecule type" value="Genomic_DNA"/>
</dbReference>
<evidence type="ECO:0000256" key="1">
    <source>
        <dbReference type="SAM" id="MobiDB-lite"/>
    </source>
</evidence>
<feature type="region of interest" description="Disordered" evidence="1">
    <location>
        <begin position="422"/>
        <end position="462"/>
    </location>
</feature>
<organism evidence="2 3">
    <name type="scientific">Cryphonectria parasitica (strain ATCC 38755 / EP155)</name>
    <dbReference type="NCBI Taxonomy" id="660469"/>
    <lineage>
        <taxon>Eukaryota</taxon>
        <taxon>Fungi</taxon>
        <taxon>Dikarya</taxon>
        <taxon>Ascomycota</taxon>
        <taxon>Pezizomycotina</taxon>
        <taxon>Sordariomycetes</taxon>
        <taxon>Sordariomycetidae</taxon>
        <taxon>Diaporthales</taxon>
        <taxon>Cryphonectriaceae</taxon>
        <taxon>Cryphonectria-Endothia species complex</taxon>
        <taxon>Cryphonectria</taxon>
    </lineage>
</organism>
<keyword evidence="3" id="KW-1185">Reference proteome</keyword>
<dbReference type="Proteomes" id="UP000803844">
    <property type="component" value="Unassembled WGS sequence"/>
</dbReference>
<dbReference type="AlphaFoldDB" id="A0A9P4XWZ5"/>
<feature type="region of interest" description="Disordered" evidence="1">
    <location>
        <begin position="385"/>
        <end position="406"/>
    </location>
</feature>
<reference evidence="2" key="1">
    <citation type="journal article" date="2020" name="Phytopathology">
        <title>Genome sequence of the chestnut blight fungus Cryphonectria parasitica EP155: A fundamental resource for an archetypical invasive plant pathogen.</title>
        <authorList>
            <person name="Crouch J.A."/>
            <person name="Dawe A."/>
            <person name="Aerts A."/>
            <person name="Barry K."/>
            <person name="Churchill A.C.L."/>
            <person name="Grimwood J."/>
            <person name="Hillman B."/>
            <person name="Milgroom M.G."/>
            <person name="Pangilinan J."/>
            <person name="Smith M."/>
            <person name="Salamov A."/>
            <person name="Schmutz J."/>
            <person name="Yadav J."/>
            <person name="Grigoriev I.V."/>
            <person name="Nuss D."/>
        </authorList>
    </citation>
    <scope>NUCLEOTIDE SEQUENCE</scope>
    <source>
        <strain evidence="2">EP155</strain>
    </source>
</reference>
<feature type="compositionally biased region" description="Polar residues" evidence="1">
    <location>
        <begin position="422"/>
        <end position="459"/>
    </location>
</feature>
<dbReference type="Gene3D" id="3.30.160.60">
    <property type="entry name" value="Classic Zinc Finger"/>
    <property type="match status" value="1"/>
</dbReference>
<name>A0A9P4XWZ5_CRYP1</name>
<proteinExistence type="predicted"/>
<sequence length="573" mass="62263">MDELWLSYPVAGQPVDHGHKGYAHDEGCVPAKNVQPEWLDLDFGQFYGTGAAPMAHYHGEYASHDTSCLDGSGCPRLGLDPGVNDKEDLAAVMPQQQPPPPSFDVLAQSSMPYQAFSASLGDFNTTLPPRVHTPDPTLLGAASISPLSQVSRSPEDHLHHISEEDADSDADSLGSCDSHCLGSGGACSAGTCADILFEDEETACRDENCQKPIVEPDVAHSAFILQGISGAMQQQAENPQLNRNTFQQTMVDSTTNHIHTAQSQSFGQSYQFPFHFQAGFPAASSHTLQGNTARHSEGNVVGGQEFSGNFPQNFHQFHELPPSLASSQVQYANALDNSQTMSLAQQLDSNTNVFSWAPLYDTQGAFVNAVEQVYDQQALRENTSTALDPGLSDTNHSQWLPGSTQNFQFSEPLDENLLGISQEQGSSSNLPTGTQESVTTMSDDFSPTSRDQSSPSKSLGSVARTISPVSDYSMKGISVGSESMSREIEAHVCQWRLADNRICGQQFSSHSLLHDHVDDTHFHALKPTSEHGLVCLWDGCDRLTNDKYADKRGFDTKSKLRRHIETHTGPSTF</sequence>
<comment type="caution">
    <text evidence="2">The sequence shown here is derived from an EMBL/GenBank/DDBJ whole genome shotgun (WGS) entry which is preliminary data.</text>
</comment>